<dbReference type="InterPro" id="IPR050553">
    <property type="entry name" value="Thioredoxin_ResA/DsbE_sf"/>
</dbReference>
<dbReference type="PROSITE" id="PS51352">
    <property type="entry name" value="THIOREDOXIN_2"/>
    <property type="match status" value="1"/>
</dbReference>
<dbReference type="Pfam" id="PF08534">
    <property type="entry name" value="Redoxin"/>
    <property type="match status" value="1"/>
</dbReference>
<dbReference type="SUPFAM" id="SSF52833">
    <property type="entry name" value="Thioredoxin-like"/>
    <property type="match status" value="1"/>
</dbReference>
<reference evidence="3" key="1">
    <citation type="submission" date="2016-11" db="EMBL/GenBank/DDBJ databases">
        <authorList>
            <person name="Varghese N."/>
            <person name="Submissions S."/>
        </authorList>
    </citation>
    <scope>NUCLEOTIDE SEQUENCE [LARGE SCALE GENOMIC DNA]</scope>
    <source>
        <strain evidence="3">DSM 24786</strain>
    </source>
</reference>
<evidence type="ECO:0000313" key="3">
    <source>
        <dbReference type="Proteomes" id="UP000183257"/>
    </source>
</evidence>
<name>A0A1K1R626_9FLAO</name>
<dbReference type="PANTHER" id="PTHR42852:SF17">
    <property type="entry name" value="THIOREDOXIN-LIKE PROTEIN HI_1115"/>
    <property type="match status" value="1"/>
</dbReference>
<dbReference type="CDD" id="cd02966">
    <property type="entry name" value="TlpA_like_family"/>
    <property type="match status" value="1"/>
</dbReference>
<dbReference type="InterPro" id="IPR013740">
    <property type="entry name" value="Redoxin"/>
</dbReference>
<dbReference type="STRING" id="76595.SAMN05660313_03275"/>
<dbReference type="GO" id="GO:0016853">
    <property type="term" value="F:isomerase activity"/>
    <property type="evidence" value="ECO:0007669"/>
    <property type="project" value="UniProtKB-KW"/>
</dbReference>
<sequence>MNLSYYFRANYILKMKKKTILTLLLMLVIAAFFWTPLGHMGKIFLNKMVATSPSVIAKEEQQKVTDYDWVLKDENHTLFNFSKSKGKVIFINNWASWKVHCEAELQSIQKFYNDYKEKVDFYIITNEEKEVVDEFMALKKFNFPVTYLIIDAKHAVNTEKVPSSYIIDKNGNIVIYEKGISNWDNDNVYEIVDQLIAE</sequence>
<dbReference type="InterPro" id="IPR036249">
    <property type="entry name" value="Thioredoxin-like_sf"/>
</dbReference>
<keyword evidence="2" id="KW-0413">Isomerase</keyword>
<dbReference type="AlphaFoldDB" id="A0A1K1R626"/>
<dbReference type="GO" id="GO:0016491">
    <property type="term" value="F:oxidoreductase activity"/>
    <property type="evidence" value="ECO:0007669"/>
    <property type="project" value="InterPro"/>
</dbReference>
<keyword evidence="3" id="KW-1185">Reference proteome</keyword>
<proteinExistence type="predicted"/>
<accession>A0A1K1R626</accession>
<dbReference type="InterPro" id="IPR013766">
    <property type="entry name" value="Thioredoxin_domain"/>
</dbReference>
<dbReference type="Proteomes" id="UP000183257">
    <property type="component" value="Unassembled WGS sequence"/>
</dbReference>
<protein>
    <submittedName>
        <fullName evidence="2">Thiol-disulfide isomerase or thioredoxin</fullName>
    </submittedName>
</protein>
<evidence type="ECO:0000259" key="1">
    <source>
        <dbReference type="PROSITE" id="PS51352"/>
    </source>
</evidence>
<dbReference type="PANTHER" id="PTHR42852">
    <property type="entry name" value="THIOL:DISULFIDE INTERCHANGE PROTEIN DSBE"/>
    <property type="match status" value="1"/>
</dbReference>
<feature type="domain" description="Thioredoxin" evidence="1">
    <location>
        <begin position="53"/>
        <end position="197"/>
    </location>
</feature>
<dbReference type="Gene3D" id="3.40.30.10">
    <property type="entry name" value="Glutaredoxin"/>
    <property type="match status" value="1"/>
</dbReference>
<gene>
    <name evidence="2" type="ORF">SAMN05660313_03275</name>
</gene>
<organism evidence="2 3">
    <name type="scientific">Cellulophaga fucicola</name>
    <dbReference type="NCBI Taxonomy" id="76595"/>
    <lineage>
        <taxon>Bacteria</taxon>
        <taxon>Pseudomonadati</taxon>
        <taxon>Bacteroidota</taxon>
        <taxon>Flavobacteriia</taxon>
        <taxon>Flavobacteriales</taxon>
        <taxon>Flavobacteriaceae</taxon>
        <taxon>Cellulophaga</taxon>
    </lineage>
</organism>
<dbReference type="EMBL" id="FPIY01000007">
    <property type="protein sequence ID" value="SFW67070.1"/>
    <property type="molecule type" value="Genomic_DNA"/>
</dbReference>
<evidence type="ECO:0000313" key="2">
    <source>
        <dbReference type="EMBL" id="SFW67070.1"/>
    </source>
</evidence>